<evidence type="ECO:0000256" key="5">
    <source>
        <dbReference type="ARBA" id="ARBA00022962"/>
    </source>
</evidence>
<gene>
    <name evidence="10 12" type="primary">hisH</name>
    <name evidence="12" type="ORF">ACFO5Q_02645</name>
</gene>
<dbReference type="Gene3D" id="3.40.50.880">
    <property type="match status" value="1"/>
</dbReference>
<dbReference type="HAMAP" id="MF_00278">
    <property type="entry name" value="HisH"/>
    <property type="match status" value="1"/>
</dbReference>
<dbReference type="PANTHER" id="PTHR42701">
    <property type="entry name" value="IMIDAZOLE GLYCEROL PHOSPHATE SYNTHASE SUBUNIT HISH"/>
    <property type="match status" value="1"/>
</dbReference>
<dbReference type="PIRSF" id="PIRSF000495">
    <property type="entry name" value="Amidotransf_hisH"/>
    <property type="match status" value="1"/>
</dbReference>
<keyword evidence="6 10" id="KW-0368">Histidine biosynthesis</keyword>
<dbReference type="Pfam" id="PF00117">
    <property type="entry name" value="GATase"/>
    <property type="match status" value="1"/>
</dbReference>
<dbReference type="GO" id="GO:0016829">
    <property type="term" value="F:lyase activity"/>
    <property type="evidence" value="ECO:0007669"/>
    <property type="project" value="UniProtKB-KW"/>
</dbReference>
<dbReference type="EMBL" id="JBHSCR010000001">
    <property type="protein sequence ID" value="MFC4346743.1"/>
    <property type="molecule type" value="Genomic_DNA"/>
</dbReference>
<evidence type="ECO:0000256" key="2">
    <source>
        <dbReference type="ARBA" id="ARBA00011152"/>
    </source>
</evidence>
<dbReference type="NCBIfam" id="TIGR01855">
    <property type="entry name" value="IMP_synth_hisH"/>
    <property type="match status" value="1"/>
</dbReference>
<evidence type="ECO:0000256" key="3">
    <source>
        <dbReference type="ARBA" id="ARBA00022605"/>
    </source>
</evidence>
<dbReference type="PROSITE" id="PS51273">
    <property type="entry name" value="GATASE_TYPE_1"/>
    <property type="match status" value="1"/>
</dbReference>
<comment type="subcellular location">
    <subcellularLocation>
        <location evidence="10">Cytoplasm</location>
    </subcellularLocation>
</comment>
<organism evidence="12 13">
    <name type="scientific">Kordiimonas lipolytica</name>
    <dbReference type="NCBI Taxonomy" id="1662421"/>
    <lineage>
        <taxon>Bacteria</taxon>
        <taxon>Pseudomonadati</taxon>
        <taxon>Pseudomonadota</taxon>
        <taxon>Alphaproteobacteria</taxon>
        <taxon>Kordiimonadales</taxon>
        <taxon>Kordiimonadaceae</taxon>
        <taxon>Kordiimonas</taxon>
    </lineage>
</organism>
<sequence>MAKLCIIDYGSGNIRAIANICERERIPFVISAEPEAFKTATHFLLPGVGAFDPTIATLQVSGILSALEVEVLVKRKPIMGICVGMHLLANGSDEGARRGLGWIPGHVTQIETSTLGPSPHLPHMGWNSIATEEFDPLLRGVDLRRGFYFLHSFFFDAQNPEDIVATVSYGSALPCIVRKGHIIGAQFHPEKSHSNGIRLIKNFVEVE</sequence>
<feature type="active site" evidence="10">
    <location>
        <position position="190"/>
    </location>
</feature>
<dbReference type="PANTHER" id="PTHR42701:SF1">
    <property type="entry name" value="IMIDAZOLE GLYCEROL PHOSPHATE SYNTHASE SUBUNIT HISH"/>
    <property type="match status" value="1"/>
</dbReference>
<comment type="catalytic activity">
    <reaction evidence="9 10">
        <text>L-glutamine + H2O = L-glutamate + NH4(+)</text>
        <dbReference type="Rhea" id="RHEA:15889"/>
        <dbReference type="ChEBI" id="CHEBI:15377"/>
        <dbReference type="ChEBI" id="CHEBI:28938"/>
        <dbReference type="ChEBI" id="CHEBI:29985"/>
        <dbReference type="ChEBI" id="CHEBI:58359"/>
        <dbReference type="EC" id="3.5.1.2"/>
    </reaction>
</comment>
<dbReference type="InterPro" id="IPR017926">
    <property type="entry name" value="GATASE"/>
</dbReference>
<feature type="active site" evidence="10">
    <location>
        <position position="188"/>
    </location>
</feature>
<evidence type="ECO:0000256" key="6">
    <source>
        <dbReference type="ARBA" id="ARBA00023102"/>
    </source>
</evidence>
<dbReference type="InterPro" id="IPR010139">
    <property type="entry name" value="Imidazole-glycPsynth_HisH"/>
</dbReference>
<dbReference type="CDD" id="cd01748">
    <property type="entry name" value="GATase1_IGP_Synthase"/>
    <property type="match status" value="1"/>
</dbReference>
<reference evidence="13" key="1">
    <citation type="journal article" date="2019" name="Int. J. Syst. Evol. Microbiol.">
        <title>The Global Catalogue of Microorganisms (GCM) 10K type strain sequencing project: providing services to taxonomists for standard genome sequencing and annotation.</title>
        <authorList>
            <consortium name="The Broad Institute Genomics Platform"/>
            <consortium name="The Broad Institute Genome Sequencing Center for Infectious Disease"/>
            <person name="Wu L."/>
            <person name="Ma J."/>
        </authorList>
    </citation>
    <scope>NUCLEOTIDE SEQUENCE [LARGE SCALE GENOMIC DNA]</scope>
    <source>
        <strain evidence="13">CGMCC 1.15304</strain>
    </source>
</reference>
<keyword evidence="4 10" id="KW-0378">Hydrolase</keyword>
<evidence type="ECO:0000256" key="4">
    <source>
        <dbReference type="ARBA" id="ARBA00022801"/>
    </source>
</evidence>
<keyword evidence="7 10" id="KW-0456">Lyase</keyword>
<evidence type="ECO:0000313" key="12">
    <source>
        <dbReference type="EMBL" id="MFC4346743.1"/>
    </source>
</evidence>
<dbReference type="EC" id="4.3.2.10" evidence="10"/>
<dbReference type="SUPFAM" id="SSF52317">
    <property type="entry name" value="Class I glutamine amidotransferase-like"/>
    <property type="match status" value="1"/>
</dbReference>
<feature type="domain" description="Glutamine amidotransferase" evidence="11">
    <location>
        <begin position="35"/>
        <end position="204"/>
    </location>
</feature>
<keyword evidence="13" id="KW-1185">Reference proteome</keyword>
<dbReference type="RefSeq" id="WP_068148424.1">
    <property type="nucleotide sequence ID" value="NZ_JBHSCR010000001.1"/>
</dbReference>
<evidence type="ECO:0000313" key="13">
    <source>
        <dbReference type="Proteomes" id="UP001595776"/>
    </source>
</evidence>
<name>A0ABV8U7H6_9PROT</name>
<feature type="active site" description="Nucleophile" evidence="10">
    <location>
        <position position="82"/>
    </location>
</feature>
<comment type="function">
    <text evidence="10">IGPS catalyzes the conversion of PRFAR and glutamine to IGP, AICAR and glutamate. The HisH subunit catalyzes the hydrolysis of glutamine to glutamate and ammonia as part of the synthesis of IGP and AICAR. The resulting ammonia molecule is channeled to the active site of HisF.</text>
</comment>
<keyword evidence="10" id="KW-0963">Cytoplasm</keyword>
<evidence type="ECO:0000256" key="8">
    <source>
        <dbReference type="ARBA" id="ARBA00047838"/>
    </source>
</evidence>
<evidence type="ECO:0000256" key="1">
    <source>
        <dbReference type="ARBA" id="ARBA00005091"/>
    </source>
</evidence>
<protein>
    <recommendedName>
        <fullName evidence="10">Imidazole glycerol phosphate synthase subunit HisH</fullName>
        <ecNumber evidence="10">4.3.2.10</ecNumber>
    </recommendedName>
    <alternativeName>
        <fullName evidence="10">IGP synthase glutaminase subunit</fullName>
        <ecNumber evidence="10">3.5.1.2</ecNumber>
    </alternativeName>
    <alternativeName>
        <fullName evidence="10">IGP synthase subunit HisH</fullName>
    </alternativeName>
    <alternativeName>
        <fullName evidence="10">ImGP synthase subunit HisH</fullName>
        <shortName evidence="10">IGPS subunit HisH</shortName>
    </alternativeName>
</protein>
<dbReference type="Proteomes" id="UP001595776">
    <property type="component" value="Unassembled WGS sequence"/>
</dbReference>
<evidence type="ECO:0000259" key="11">
    <source>
        <dbReference type="Pfam" id="PF00117"/>
    </source>
</evidence>
<comment type="caution">
    <text evidence="12">The sequence shown here is derived from an EMBL/GenBank/DDBJ whole genome shotgun (WGS) entry which is preliminary data.</text>
</comment>
<comment type="pathway">
    <text evidence="1 10">Amino-acid biosynthesis; L-histidine biosynthesis; L-histidine from 5-phospho-alpha-D-ribose 1-diphosphate: step 5/9.</text>
</comment>
<accession>A0ABV8U7H6</accession>
<keyword evidence="5 10" id="KW-0315">Glutamine amidotransferase</keyword>
<comment type="subunit">
    <text evidence="2 10">Heterodimer of HisH and HisF.</text>
</comment>
<proteinExistence type="inferred from homology"/>
<keyword evidence="3 10" id="KW-0028">Amino-acid biosynthesis</keyword>
<evidence type="ECO:0000256" key="9">
    <source>
        <dbReference type="ARBA" id="ARBA00049534"/>
    </source>
</evidence>
<dbReference type="EC" id="3.5.1.2" evidence="10"/>
<evidence type="ECO:0000256" key="7">
    <source>
        <dbReference type="ARBA" id="ARBA00023239"/>
    </source>
</evidence>
<dbReference type="InterPro" id="IPR029062">
    <property type="entry name" value="Class_I_gatase-like"/>
</dbReference>
<comment type="catalytic activity">
    <reaction evidence="8 10">
        <text>5-[(5-phospho-1-deoxy-D-ribulos-1-ylimino)methylamino]-1-(5-phospho-beta-D-ribosyl)imidazole-4-carboxamide + L-glutamine = D-erythro-1-(imidazol-4-yl)glycerol 3-phosphate + 5-amino-1-(5-phospho-beta-D-ribosyl)imidazole-4-carboxamide + L-glutamate + H(+)</text>
        <dbReference type="Rhea" id="RHEA:24793"/>
        <dbReference type="ChEBI" id="CHEBI:15378"/>
        <dbReference type="ChEBI" id="CHEBI:29985"/>
        <dbReference type="ChEBI" id="CHEBI:58278"/>
        <dbReference type="ChEBI" id="CHEBI:58359"/>
        <dbReference type="ChEBI" id="CHEBI:58475"/>
        <dbReference type="ChEBI" id="CHEBI:58525"/>
        <dbReference type="EC" id="4.3.2.10"/>
    </reaction>
</comment>
<evidence type="ECO:0000256" key="10">
    <source>
        <dbReference type="HAMAP-Rule" id="MF_00278"/>
    </source>
</evidence>